<keyword evidence="4 8" id="KW-1133">Transmembrane helix</keyword>
<evidence type="ECO:0000256" key="5">
    <source>
        <dbReference type="ARBA" id="ARBA00023043"/>
    </source>
</evidence>
<feature type="transmembrane region" description="Helical" evidence="8">
    <location>
        <begin position="409"/>
        <end position="433"/>
    </location>
</feature>
<feature type="domain" description="Palmitoyltransferase DHHC" evidence="9">
    <location>
        <begin position="325"/>
        <end position="450"/>
    </location>
</feature>
<dbReference type="PROSITE" id="PS50216">
    <property type="entry name" value="DHHC"/>
    <property type="match status" value="1"/>
</dbReference>
<evidence type="ECO:0000313" key="10">
    <source>
        <dbReference type="EMBL" id="OMJ71372.1"/>
    </source>
</evidence>
<feature type="transmembrane region" description="Helical" evidence="8">
    <location>
        <begin position="285"/>
        <end position="304"/>
    </location>
</feature>
<feature type="transmembrane region" description="Helical" evidence="8">
    <location>
        <begin position="372"/>
        <end position="397"/>
    </location>
</feature>
<dbReference type="OrthoDB" id="163438at2759"/>
<dbReference type="InterPro" id="IPR036770">
    <property type="entry name" value="Ankyrin_rpt-contain_sf"/>
</dbReference>
<evidence type="ECO:0000256" key="6">
    <source>
        <dbReference type="ARBA" id="ARBA00023136"/>
    </source>
</evidence>
<evidence type="ECO:0000256" key="3">
    <source>
        <dbReference type="ARBA" id="ARBA00022737"/>
    </source>
</evidence>
<evidence type="ECO:0000256" key="2">
    <source>
        <dbReference type="ARBA" id="ARBA00022692"/>
    </source>
</evidence>
<dbReference type="PANTHER" id="PTHR24161">
    <property type="entry name" value="ANK_REP_REGION DOMAIN-CONTAINING PROTEIN-RELATED"/>
    <property type="match status" value="1"/>
</dbReference>
<dbReference type="Gene3D" id="1.25.40.20">
    <property type="entry name" value="Ankyrin repeat-containing domain"/>
    <property type="match status" value="2"/>
</dbReference>
<dbReference type="AlphaFoldDB" id="A0A1R2B3N2"/>
<dbReference type="GO" id="GO:0019706">
    <property type="term" value="F:protein-cysteine S-palmitoyltransferase activity"/>
    <property type="evidence" value="ECO:0007669"/>
    <property type="project" value="UniProtKB-EC"/>
</dbReference>
<evidence type="ECO:0000259" key="9">
    <source>
        <dbReference type="Pfam" id="PF01529"/>
    </source>
</evidence>
<evidence type="ECO:0000256" key="7">
    <source>
        <dbReference type="PROSITE-ProRule" id="PRU00023"/>
    </source>
</evidence>
<keyword evidence="2 8" id="KW-0812">Transmembrane</keyword>
<accession>A0A1R2B3N2</accession>
<feature type="repeat" description="ANK" evidence="7">
    <location>
        <begin position="176"/>
        <end position="208"/>
    </location>
</feature>
<dbReference type="SMART" id="SM00248">
    <property type="entry name" value="ANK"/>
    <property type="match status" value="6"/>
</dbReference>
<evidence type="ECO:0000256" key="1">
    <source>
        <dbReference type="ARBA" id="ARBA00004141"/>
    </source>
</evidence>
<protein>
    <recommendedName>
        <fullName evidence="8">Palmitoyltransferase</fullName>
        <ecNumber evidence="8">2.3.1.225</ecNumber>
    </recommendedName>
</protein>
<keyword evidence="3" id="KW-0677">Repeat</keyword>
<dbReference type="Proteomes" id="UP000187209">
    <property type="component" value="Unassembled WGS sequence"/>
</dbReference>
<comment type="caution">
    <text evidence="10">The sequence shown here is derived from an EMBL/GenBank/DDBJ whole genome shotgun (WGS) entry which is preliminary data.</text>
</comment>
<dbReference type="PANTHER" id="PTHR24161:SF85">
    <property type="entry name" value="PALMITOYLTRANSFERASE HIP14"/>
    <property type="match status" value="1"/>
</dbReference>
<gene>
    <name evidence="10" type="ORF">SteCoe_30431</name>
</gene>
<evidence type="ECO:0000313" key="11">
    <source>
        <dbReference type="Proteomes" id="UP000187209"/>
    </source>
</evidence>
<comment type="subcellular location">
    <subcellularLocation>
        <location evidence="1">Membrane</location>
        <topology evidence="1">Multi-pass membrane protein</topology>
    </subcellularLocation>
</comment>
<keyword evidence="6 8" id="KW-0472">Membrane</keyword>
<sequence length="474" mass="53614">MTDKLFEVISKGSLDDLVEYLKVYELDISEATDSSGFTTLHTCVSYGKAEHIRALLHIGQNFEKPIYNNWINRQTKDGYSPLLLAVSKGNFPCVQILVQFNADIYATNNLGLGVIHLCAQGNHPQILAFFCEMRMDLQACDNKGGTPLHWAAYMGSFNSLSLLLSLGVNKNTKDNEGRTALHLAVIAANEKVVRKLVVYGASTEVRDKKNRTPLEVAIVSDSKGIVKMLKDPAFFEKISCKTKLQKPNRNNKHLVSLICFITFSFIFILFFCAKGKRYLEGSIGSYMLIGIVAAVIANLIYLMSSNPGYIDLPKTYNWQELYKNAKGEICTDCKIFRQPRSRHCFYCNRCVIRYDHHCQWINNCVGLKNNNMFLIFLFTLIILCGVVDYIAVDVFLFPKNDGMFKGKNAIPPAAIVVFISSLILYPITLLFIIQVKNFSHNKTSSERLSKNRKHAGKRGFFLTNCYRMCCNKPN</sequence>
<keyword evidence="5 7" id="KW-0040">ANK repeat</keyword>
<organism evidence="10 11">
    <name type="scientific">Stentor coeruleus</name>
    <dbReference type="NCBI Taxonomy" id="5963"/>
    <lineage>
        <taxon>Eukaryota</taxon>
        <taxon>Sar</taxon>
        <taxon>Alveolata</taxon>
        <taxon>Ciliophora</taxon>
        <taxon>Postciliodesmatophora</taxon>
        <taxon>Heterotrichea</taxon>
        <taxon>Heterotrichida</taxon>
        <taxon>Stentoridae</taxon>
        <taxon>Stentor</taxon>
    </lineage>
</organism>
<dbReference type="SUPFAM" id="SSF48403">
    <property type="entry name" value="Ankyrin repeat"/>
    <property type="match status" value="1"/>
</dbReference>
<feature type="transmembrane region" description="Helical" evidence="8">
    <location>
        <begin position="254"/>
        <end position="273"/>
    </location>
</feature>
<keyword evidence="11" id="KW-1185">Reference proteome</keyword>
<evidence type="ECO:0000256" key="4">
    <source>
        <dbReference type="ARBA" id="ARBA00022989"/>
    </source>
</evidence>
<reference evidence="10 11" key="1">
    <citation type="submission" date="2016-11" db="EMBL/GenBank/DDBJ databases">
        <title>The macronuclear genome of Stentor coeruleus: a giant cell with tiny introns.</title>
        <authorList>
            <person name="Slabodnick M."/>
            <person name="Ruby J.G."/>
            <person name="Reiff S.B."/>
            <person name="Swart E.C."/>
            <person name="Gosai S."/>
            <person name="Prabakaran S."/>
            <person name="Witkowska E."/>
            <person name="Larue G.E."/>
            <person name="Fisher S."/>
            <person name="Freeman R.M."/>
            <person name="Gunawardena J."/>
            <person name="Chu W."/>
            <person name="Stover N.A."/>
            <person name="Gregory B.D."/>
            <person name="Nowacki M."/>
            <person name="Derisi J."/>
            <person name="Roy S.W."/>
            <person name="Marshall W.F."/>
            <person name="Sood P."/>
        </authorList>
    </citation>
    <scope>NUCLEOTIDE SEQUENCE [LARGE SCALE GENOMIC DNA]</scope>
    <source>
        <strain evidence="10">WM001</strain>
    </source>
</reference>
<dbReference type="PROSITE" id="PS50297">
    <property type="entry name" value="ANK_REP_REGION"/>
    <property type="match status" value="3"/>
</dbReference>
<comment type="similarity">
    <text evidence="8">Belongs to the DHHC palmitoyltransferase family.</text>
</comment>
<feature type="repeat" description="ANK" evidence="7">
    <location>
        <begin position="77"/>
        <end position="109"/>
    </location>
</feature>
<dbReference type="EMBL" id="MPUH01000996">
    <property type="protein sequence ID" value="OMJ71372.1"/>
    <property type="molecule type" value="Genomic_DNA"/>
</dbReference>
<proteinExistence type="inferred from homology"/>
<dbReference type="PROSITE" id="PS50088">
    <property type="entry name" value="ANK_REPEAT"/>
    <property type="match status" value="3"/>
</dbReference>
<feature type="repeat" description="ANK" evidence="7">
    <location>
        <begin position="143"/>
        <end position="175"/>
    </location>
</feature>
<dbReference type="Pfam" id="PF12796">
    <property type="entry name" value="Ank_2"/>
    <property type="match status" value="2"/>
</dbReference>
<dbReference type="GO" id="GO:0016020">
    <property type="term" value="C:membrane"/>
    <property type="evidence" value="ECO:0007669"/>
    <property type="project" value="UniProtKB-SubCell"/>
</dbReference>
<dbReference type="InterPro" id="IPR001594">
    <property type="entry name" value="Palmitoyltrfase_DHHC"/>
</dbReference>
<comment type="catalytic activity">
    <reaction evidence="8">
        <text>L-cysteinyl-[protein] + hexadecanoyl-CoA = S-hexadecanoyl-L-cysteinyl-[protein] + CoA</text>
        <dbReference type="Rhea" id="RHEA:36683"/>
        <dbReference type="Rhea" id="RHEA-COMP:10131"/>
        <dbReference type="Rhea" id="RHEA-COMP:11032"/>
        <dbReference type="ChEBI" id="CHEBI:29950"/>
        <dbReference type="ChEBI" id="CHEBI:57287"/>
        <dbReference type="ChEBI" id="CHEBI:57379"/>
        <dbReference type="ChEBI" id="CHEBI:74151"/>
        <dbReference type="EC" id="2.3.1.225"/>
    </reaction>
</comment>
<keyword evidence="8" id="KW-0808">Transferase</keyword>
<dbReference type="Pfam" id="PF01529">
    <property type="entry name" value="DHHC"/>
    <property type="match status" value="1"/>
</dbReference>
<dbReference type="InterPro" id="IPR002110">
    <property type="entry name" value="Ankyrin_rpt"/>
</dbReference>
<dbReference type="EC" id="2.3.1.225" evidence="8"/>
<keyword evidence="8" id="KW-0012">Acyltransferase</keyword>
<name>A0A1R2B3N2_9CILI</name>
<comment type="domain">
    <text evidence="8">The DHHC domain is required for palmitoyltransferase activity.</text>
</comment>
<evidence type="ECO:0000256" key="8">
    <source>
        <dbReference type="RuleBase" id="RU079119"/>
    </source>
</evidence>